<dbReference type="EMBL" id="JAFBBK010000001">
    <property type="protein sequence ID" value="MBM7415411.1"/>
    <property type="molecule type" value="Genomic_DNA"/>
</dbReference>
<comment type="caution">
    <text evidence="4">The sequence shown here is derived from an EMBL/GenBank/DDBJ whole genome shotgun (WGS) entry which is preliminary data.</text>
</comment>
<dbReference type="InterPro" id="IPR005116">
    <property type="entry name" value="Transp-assoc_OB_typ1"/>
</dbReference>
<gene>
    <name evidence="4" type="ORF">JOE42_002144</name>
</gene>
<name>A0ABS2KVX7_9NOCA</name>
<reference evidence="4 5" key="1">
    <citation type="submission" date="2021-01" db="EMBL/GenBank/DDBJ databases">
        <title>Genomics of switchgrass bacterial isolates.</title>
        <authorList>
            <person name="Shade A."/>
        </authorList>
    </citation>
    <scope>NUCLEOTIDE SEQUENCE [LARGE SCALE GENOMIC DNA]</scope>
    <source>
        <strain evidence="4 5">PvP111</strain>
    </source>
</reference>
<proteinExistence type="predicted"/>
<dbReference type="Proteomes" id="UP000703038">
    <property type="component" value="Unassembled WGS sequence"/>
</dbReference>
<dbReference type="InterPro" id="IPR041657">
    <property type="entry name" value="HTH_17"/>
</dbReference>
<sequence>MDARPRSHVVRICATPRPVPARDPMSDLRVRDAAALVGVSDDTVRRWIESGVVETSKDAAGRTVVNGASLAAHARARAAAPPDPSGTVSSARNRLAGLVTSVVVDTVMAEVQMQCGAFTVTSLMSAESVRTLGLEPGSVAVAVVKATTVIVETP</sequence>
<dbReference type="Gene3D" id="2.40.50.100">
    <property type="match status" value="1"/>
</dbReference>
<evidence type="ECO:0000313" key="5">
    <source>
        <dbReference type="Proteomes" id="UP000703038"/>
    </source>
</evidence>
<dbReference type="Pfam" id="PF12728">
    <property type="entry name" value="HTH_17"/>
    <property type="match status" value="1"/>
</dbReference>
<dbReference type="SUPFAM" id="SSF50331">
    <property type="entry name" value="MOP-like"/>
    <property type="match status" value="1"/>
</dbReference>
<dbReference type="Pfam" id="PF03459">
    <property type="entry name" value="TOBE"/>
    <property type="match status" value="1"/>
</dbReference>
<evidence type="ECO:0000313" key="4">
    <source>
        <dbReference type="EMBL" id="MBM7415411.1"/>
    </source>
</evidence>
<organism evidence="4 5">
    <name type="scientific">Rhodococcoides corynebacterioides</name>
    <dbReference type="NCBI Taxonomy" id="53972"/>
    <lineage>
        <taxon>Bacteria</taxon>
        <taxon>Bacillati</taxon>
        <taxon>Actinomycetota</taxon>
        <taxon>Actinomycetes</taxon>
        <taxon>Mycobacteriales</taxon>
        <taxon>Nocardiaceae</taxon>
        <taxon>Rhodococcoides</taxon>
    </lineage>
</organism>
<evidence type="ECO:0000256" key="2">
    <source>
        <dbReference type="PROSITE-ProRule" id="PRU01213"/>
    </source>
</evidence>
<evidence type="ECO:0000256" key="1">
    <source>
        <dbReference type="ARBA" id="ARBA00022505"/>
    </source>
</evidence>
<accession>A0ABS2KVX7</accession>
<dbReference type="InterPro" id="IPR008995">
    <property type="entry name" value="Mo/tungstate-bd_C_term_dom"/>
</dbReference>
<evidence type="ECO:0000259" key="3">
    <source>
        <dbReference type="PROSITE" id="PS51866"/>
    </source>
</evidence>
<keyword evidence="1 2" id="KW-0500">Molybdenum</keyword>
<protein>
    <submittedName>
        <fullName evidence="4">Molybdopterin-binding protein</fullName>
    </submittedName>
</protein>
<dbReference type="InterPro" id="IPR004606">
    <property type="entry name" value="Mop_domain"/>
</dbReference>
<dbReference type="PROSITE" id="PS51866">
    <property type="entry name" value="MOP"/>
    <property type="match status" value="1"/>
</dbReference>
<dbReference type="Gene3D" id="1.10.1660.10">
    <property type="match status" value="1"/>
</dbReference>
<feature type="domain" description="Mop" evidence="3">
    <location>
        <begin position="88"/>
        <end position="153"/>
    </location>
</feature>
<keyword evidence="5" id="KW-1185">Reference proteome</keyword>